<dbReference type="Gene3D" id="2.40.50.140">
    <property type="entry name" value="Nucleic acid-binding proteins"/>
    <property type="match status" value="1"/>
</dbReference>
<dbReference type="HAMAP" id="MF_01895">
    <property type="entry name" value="RNase_R"/>
    <property type="match status" value="1"/>
</dbReference>
<dbReference type="Proteomes" id="UP000700908">
    <property type="component" value="Unassembled WGS sequence"/>
</dbReference>
<dbReference type="SMART" id="SM00955">
    <property type="entry name" value="RNB"/>
    <property type="match status" value="1"/>
</dbReference>
<feature type="region of interest" description="Disordered" evidence="5">
    <location>
        <begin position="394"/>
        <end position="428"/>
    </location>
</feature>
<dbReference type="EMBL" id="JAIMFO010000004">
    <property type="protein sequence ID" value="MBY4797091.1"/>
    <property type="molecule type" value="Genomic_DNA"/>
</dbReference>
<dbReference type="InterPro" id="IPR050180">
    <property type="entry name" value="RNR_Ribonuclease"/>
</dbReference>
<keyword evidence="4" id="KW-0963">Cytoplasm</keyword>
<feature type="compositionally biased region" description="Basic and acidic residues" evidence="5">
    <location>
        <begin position="394"/>
        <end position="425"/>
    </location>
</feature>
<comment type="subcellular location">
    <subcellularLocation>
        <location evidence="4">Cytoplasm</location>
    </subcellularLocation>
</comment>
<evidence type="ECO:0000256" key="3">
    <source>
        <dbReference type="ARBA" id="ARBA00022839"/>
    </source>
</evidence>
<dbReference type="InterPro" id="IPR012340">
    <property type="entry name" value="NA-bd_OB-fold"/>
</dbReference>
<feature type="compositionally biased region" description="Gly residues" evidence="5">
    <location>
        <begin position="20"/>
        <end position="33"/>
    </location>
</feature>
<dbReference type="EC" id="3.1.13.1" evidence="4"/>
<keyword evidence="3 4" id="KW-0269">Exonuclease</keyword>
<sequence length="788" mass="85638">MLQGVRACVRAFVPRTRKGGVVGRKSGGPGGRRGPARGSRRFGVEGLVRTHKGGAEVETSMGSYRITSRGLRGAMDGDRVSVSLIRGSGSGRRAVVDRVIERAHTSLVGTYTTMGPLGVLRPLDARIKQDFFILPGDTSPARLGVRPKDIVQGTIEIYPSSDESGVVTLTERLGDETALDLGVRSVMARYGLEDGYASQALSAASKLSLDLEAALADPLRRDIRDRVLVTIDPVDARDFDDAISIEELPSDNWRLGIHIADVSHYVAWGDPIDLEARARGTSVYLADRVLPMLPEALSNDLCSLVPHEDRLACTVDIELTPRGTIRAYEFYPSVIQSRARLDYEAVDAILSGKVDVSELAPDAQSRSSETCAALHETCRNTDCRNTDCQHAIEHESATQQQSEKDEHGEREDHASAQSQKQHDAEAQAADPVARASVAICELAEAGIDLVALLTSAHKVAQDRLRLRHQRGAIDFETTEIHAILDEAGLPEKIVARERTDATSLVEEAMLLANECVAEYLSDRGIPAAFRVHEAPEPEDLAAAAHLLQEIGALSPELAAAVETADSSAIEAAVEAVANTPFEMLANSLLLRAMRRALYKPENTGHYALAAPAYCHFTSPIRRYPDLIVHRQLKHLLAREHLGRAAAGARSRALVGKGSTALEPELAQICQHASDRERVAEAAAHATQKIKVAQYYRPRIGTRLGGVVSWIESLGVFVRLDDTGAEGLIRMRSLGDEWWDIDALRLTMTGSETGRRIRIGSRLEVEIAGVDVLRGHVDLNLVRLVPALH</sequence>
<name>A0ABS7MJ23_9ACTN</name>
<evidence type="ECO:0000256" key="1">
    <source>
        <dbReference type="ARBA" id="ARBA00022722"/>
    </source>
</evidence>
<dbReference type="CDD" id="cd04471">
    <property type="entry name" value="S1_RNase_R"/>
    <property type="match status" value="1"/>
</dbReference>
<comment type="similarity">
    <text evidence="4">Belongs to the RNR ribonuclease family. RNase R subfamily.</text>
</comment>
<gene>
    <name evidence="4" type="primary">rnr</name>
    <name evidence="7" type="ORF">K6V98_01765</name>
</gene>
<feature type="region of interest" description="Disordered" evidence="5">
    <location>
        <begin position="19"/>
        <end position="40"/>
    </location>
</feature>
<evidence type="ECO:0000256" key="4">
    <source>
        <dbReference type="HAMAP-Rule" id="MF_01895"/>
    </source>
</evidence>
<comment type="caution">
    <text evidence="7">The sequence shown here is derived from an EMBL/GenBank/DDBJ whole genome shotgun (WGS) entry which is preliminary data.</text>
</comment>
<dbReference type="SUPFAM" id="SSF50249">
    <property type="entry name" value="Nucleic acid-binding proteins"/>
    <property type="match status" value="2"/>
</dbReference>
<evidence type="ECO:0000259" key="6">
    <source>
        <dbReference type="PROSITE" id="PS50126"/>
    </source>
</evidence>
<organism evidence="7 8">
    <name type="scientific">Collinsella ureilytica</name>
    <dbReference type="NCBI Taxonomy" id="2869515"/>
    <lineage>
        <taxon>Bacteria</taxon>
        <taxon>Bacillati</taxon>
        <taxon>Actinomycetota</taxon>
        <taxon>Coriobacteriia</taxon>
        <taxon>Coriobacteriales</taxon>
        <taxon>Coriobacteriaceae</taxon>
        <taxon>Collinsella</taxon>
    </lineage>
</organism>
<dbReference type="Pfam" id="PF00575">
    <property type="entry name" value="S1"/>
    <property type="match status" value="1"/>
</dbReference>
<feature type="domain" description="S1 motif" evidence="6">
    <location>
        <begin position="700"/>
        <end position="781"/>
    </location>
</feature>
<dbReference type="InterPro" id="IPR003029">
    <property type="entry name" value="S1_domain"/>
</dbReference>
<dbReference type="SMART" id="SM00316">
    <property type="entry name" value="S1"/>
    <property type="match status" value="1"/>
</dbReference>
<evidence type="ECO:0000256" key="5">
    <source>
        <dbReference type="SAM" id="MobiDB-lite"/>
    </source>
</evidence>
<proteinExistence type="inferred from homology"/>
<dbReference type="PANTHER" id="PTHR23355:SF9">
    <property type="entry name" value="DIS3-LIKE EXONUCLEASE 2"/>
    <property type="match status" value="1"/>
</dbReference>
<evidence type="ECO:0000313" key="8">
    <source>
        <dbReference type="Proteomes" id="UP000700908"/>
    </source>
</evidence>
<keyword evidence="1 4" id="KW-0540">Nuclease</keyword>
<accession>A0ABS7MJ23</accession>
<dbReference type="InterPro" id="IPR011805">
    <property type="entry name" value="RNase_R"/>
</dbReference>
<keyword evidence="2 4" id="KW-0378">Hydrolase</keyword>
<dbReference type="InterPro" id="IPR001900">
    <property type="entry name" value="RNase_II/R"/>
</dbReference>
<keyword evidence="4" id="KW-0694">RNA-binding</keyword>
<reference evidence="7 8" key="1">
    <citation type="submission" date="2021-08" db="EMBL/GenBank/DDBJ databases">
        <title>Collinsella faecalis sp. nov. isolated from swine faeces.</title>
        <authorList>
            <person name="Oh B.S."/>
            <person name="Lee J.H."/>
        </authorList>
    </citation>
    <scope>NUCLEOTIDE SEQUENCE [LARGE SCALE GENOMIC DNA]</scope>
    <source>
        <strain evidence="7 8">AGMB00827</strain>
    </source>
</reference>
<evidence type="ECO:0000313" key="7">
    <source>
        <dbReference type="EMBL" id="MBY4797091.1"/>
    </source>
</evidence>
<comment type="function">
    <text evidence="4">3'-5' exoribonuclease that releases 5'-nucleoside monophosphates and is involved in maturation of structured RNAs.</text>
</comment>
<evidence type="ECO:0000256" key="2">
    <source>
        <dbReference type="ARBA" id="ARBA00022801"/>
    </source>
</evidence>
<dbReference type="PANTHER" id="PTHR23355">
    <property type="entry name" value="RIBONUCLEASE"/>
    <property type="match status" value="1"/>
</dbReference>
<dbReference type="Pfam" id="PF00773">
    <property type="entry name" value="RNB"/>
    <property type="match status" value="1"/>
</dbReference>
<protein>
    <recommendedName>
        <fullName evidence="4">Ribonuclease R</fullName>
        <shortName evidence="4">RNase R</shortName>
        <ecNumber evidence="4">3.1.13.1</ecNumber>
    </recommendedName>
</protein>
<dbReference type="PROSITE" id="PS50126">
    <property type="entry name" value="S1"/>
    <property type="match status" value="1"/>
</dbReference>
<comment type="catalytic activity">
    <reaction evidence="4">
        <text>Exonucleolytic cleavage in the 3'- to 5'-direction to yield nucleoside 5'-phosphates.</text>
        <dbReference type="EC" id="3.1.13.1"/>
    </reaction>
</comment>
<keyword evidence="8" id="KW-1185">Reference proteome</keyword>